<dbReference type="EMBL" id="JACHNB010000001">
    <property type="protein sequence ID" value="MBB4738367.1"/>
    <property type="molecule type" value="Genomic_DNA"/>
</dbReference>
<evidence type="ECO:0000313" key="2">
    <source>
        <dbReference type="Proteomes" id="UP000546162"/>
    </source>
</evidence>
<sequence length="80" mass="8478">MGLAVSNRDPLAEFSEHLVQALLGAQLAASRVQAHWDLALPDGAKVQVKYLANPADGWVAHRAARRDPRGAGQVEPAGRG</sequence>
<comment type="caution">
    <text evidence="1">The sequence shown here is derived from an EMBL/GenBank/DDBJ whole genome shotgun (WGS) entry which is preliminary data.</text>
</comment>
<name>A0A7W7GUC8_9ACTN</name>
<keyword evidence="2" id="KW-1185">Reference proteome</keyword>
<gene>
    <name evidence="1" type="ORF">BJY16_001826</name>
</gene>
<proteinExistence type="predicted"/>
<dbReference type="AlphaFoldDB" id="A0A7W7GUC8"/>
<reference evidence="1 2" key="1">
    <citation type="submission" date="2020-08" db="EMBL/GenBank/DDBJ databases">
        <title>Sequencing the genomes of 1000 actinobacteria strains.</title>
        <authorList>
            <person name="Klenk H.-P."/>
        </authorList>
    </citation>
    <scope>NUCLEOTIDE SEQUENCE [LARGE SCALE GENOMIC DNA]</scope>
    <source>
        <strain evidence="1 2">DSM 45809</strain>
    </source>
</reference>
<accession>A0A7W7GUC8</accession>
<organism evidence="1 2">
    <name type="scientific">Actinoplanes octamycinicus</name>
    <dbReference type="NCBI Taxonomy" id="135948"/>
    <lineage>
        <taxon>Bacteria</taxon>
        <taxon>Bacillati</taxon>
        <taxon>Actinomycetota</taxon>
        <taxon>Actinomycetes</taxon>
        <taxon>Micromonosporales</taxon>
        <taxon>Micromonosporaceae</taxon>
        <taxon>Actinoplanes</taxon>
    </lineage>
</organism>
<dbReference type="Proteomes" id="UP000546162">
    <property type="component" value="Unassembled WGS sequence"/>
</dbReference>
<protein>
    <submittedName>
        <fullName evidence="1">Uncharacterized protein</fullName>
    </submittedName>
</protein>
<evidence type="ECO:0000313" key="1">
    <source>
        <dbReference type="EMBL" id="MBB4738367.1"/>
    </source>
</evidence>